<comment type="caution">
    <text evidence="8">The sequence shown here is derived from an EMBL/GenBank/DDBJ whole genome shotgun (WGS) entry which is preliminary data.</text>
</comment>
<dbReference type="GO" id="GO:0008270">
    <property type="term" value="F:zinc ion binding"/>
    <property type="evidence" value="ECO:0007669"/>
    <property type="project" value="InterPro"/>
</dbReference>
<evidence type="ECO:0000256" key="2">
    <source>
        <dbReference type="ARBA" id="ARBA00023015"/>
    </source>
</evidence>
<name>A0A642UBU3_9ASCO</name>
<sequence length="517" mass="58474">MDVAYRPFKREAVSGDNNSSRDLSETSGGGTPEEFLEESEKYFDFSFFHHDLDKVFPAEEEPIGDTGYTISGRTVWAMFRAFYQHYYPHLPIFTRDFLDPKKLMQNEEKRPLFWAICTVTSTHCAPELRVPLMSHTKSIIYESQQITQSTSITQCLVQILSLLVLCYWQPVHHSTKEDETWLHVGRATFLAMQLGLHSSCTWLSDYYLYPINASEKRRTAISALVWSACFVISQMAGGMVGLPCLAPINRRIYRVLARVGEYQPSMVHFYEKLKLMHALRDAIDTLGNSSDTESGLVDPTSRGVVHSTVLNSFSHLATTIQTECRYTELVFLSGKILIHSFLLSPDTLAKDRRAVALPLSTVCIKTISLCHHTMDSNTVIHSIPVYFPRLCVFATLILFGLTVSDELSPEVDVTACRNAVSEAYQLFAKLTSEQTDLSSRAMTIIDGLQEMDTLGLLPQPVFHVQTRLGANGFFSLFLSFKRFQAQHGEIIPPERTISNLLNSVWDWDLQSLVNQPL</sequence>
<evidence type="ECO:0000256" key="3">
    <source>
        <dbReference type="ARBA" id="ARBA00023125"/>
    </source>
</evidence>
<organism evidence="8 9">
    <name type="scientific">Trichomonascus ciferrii</name>
    <dbReference type="NCBI Taxonomy" id="44093"/>
    <lineage>
        <taxon>Eukaryota</taxon>
        <taxon>Fungi</taxon>
        <taxon>Dikarya</taxon>
        <taxon>Ascomycota</taxon>
        <taxon>Saccharomycotina</taxon>
        <taxon>Dipodascomycetes</taxon>
        <taxon>Dipodascales</taxon>
        <taxon>Trichomonascaceae</taxon>
        <taxon>Trichomonascus</taxon>
        <taxon>Trichomonascus ciferrii complex</taxon>
    </lineage>
</organism>
<evidence type="ECO:0000313" key="9">
    <source>
        <dbReference type="Proteomes" id="UP000761534"/>
    </source>
</evidence>
<feature type="region of interest" description="Disordered" evidence="6">
    <location>
        <begin position="1"/>
        <end position="33"/>
    </location>
</feature>
<keyword evidence="4" id="KW-0804">Transcription</keyword>
<dbReference type="EMBL" id="SWFS01000581">
    <property type="protein sequence ID" value="KAA8896403.1"/>
    <property type="molecule type" value="Genomic_DNA"/>
</dbReference>
<evidence type="ECO:0000256" key="1">
    <source>
        <dbReference type="ARBA" id="ARBA00004123"/>
    </source>
</evidence>
<gene>
    <name evidence="8" type="ORF">TRICI_006898</name>
</gene>
<comment type="subcellular location">
    <subcellularLocation>
        <location evidence="1">Nucleus</location>
    </subcellularLocation>
</comment>
<evidence type="ECO:0000256" key="5">
    <source>
        <dbReference type="ARBA" id="ARBA00023242"/>
    </source>
</evidence>
<evidence type="ECO:0000256" key="4">
    <source>
        <dbReference type="ARBA" id="ARBA00023163"/>
    </source>
</evidence>
<dbReference type="InterPro" id="IPR051089">
    <property type="entry name" value="prtT"/>
</dbReference>
<reference evidence="8" key="1">
    <citation type="journal article" date="2019" name="G3 (Bethesda)">
        <title>Genome Assemblies of Two Rare Opportunistic Yeast Pathogens: Diutina rugosa (syn. Candida rugosa) and Trichomonascus ciferrii (syn. Candida ciferrii).</title>
        <authorList>
            <person name="Mixao V."/>
            <person name="Saus E."/>
            <person name="Hansen A.P."/>
            <person name="Lass-Florl C."/>
            <person name="Gabaldon T."/>
        </authorList>
    </citation>
    <scope>NUCLEOTIDE SEQUENCE</scope>
    <source>
        <strain evidence="8">CBS 4856</strain>
    </source>
</reference>
<dbReference type="GO" id="GO:0006351">
    <property type="term" value="P:DNA-templated transcription"/>
    <property type="evidence" value="ECO:0007669"/>
    <property type="project" value="InterPro"/>
</dbReference>
<evidence type="ECO:0000313" key="8">
    <source>
        <dbReference type="EMBL" id="KAA8896403.1"/>
    </source>
</evidence>
<evidence type="ECO:0000256" key="6">
    <source>
        <dbReference type="SAM" id="MobiDB-lite"/>
    </source>
</evidence>
<keyword evidence="5" id="KW-0539">Nucleus</keyword>
<dbReference type="OrthoDB" id="3163292at2759"/>
<feature type="domain" description="Xylanolytic transcriptional activator regulatory" evidence="7">
    <location>
        <begin position="81"/>
        <end position="226"/>
    </location>
</feature>
<evidence type="ECO:0000259" key="7">
    <source>
        <dbReference type="Pfam" id="PF04082"/>
    </source>
</evidence>
<dbReference type="AlphaFoldDB" id="A0A642UBU3"/>
<dbReference type="Pfam" id="PF04082">
    <property type="entry name" value="Fungal_trans"/>
    <property type="match status" value="1"/>
</dbReference>
<dbReference type="GO" id="GO:0000981">
    <property type="term" value="F:DNA-binding transcription factor activity, RNA polymerase II-specific"/>
    <property type="evidence" value="ECO:0007669"/>
    <property type="project" value="TreeGrafter"/>
</dbReference>
<protein>
    <recommendedName>
        <fullName evidence="7">Xylanolytic transcriptional activator regulatory domain-containing protein</fullName>
    </recommendedName>
</protein>
<dbReference type="GO" id="GO:0005634">
    <property type="term" value="C:nucleus"/>
    <property type="evidence" value="ECO:0007669"/>
    <property type="project" value="UniProtKB-SubCell"/>
</dbReference>
<dbReference type="GO" id="GO:0000976">
    <property type="term" value="F:transcription cis-regulatory region binding"/>
    <property type="evidence" value="ECO:0007669"/>
    <property type="project" value="TreeGrafter"/>
</dbReference>
<dbReference type="PANTHER" id="PTHR31845:SF21">
    <property type="entry name" value="REGULATORY PROTEIN LEU3"/>
    <property type="match status" value="1"/>
</dbReference>
<keyword evidence="9" id="KW-1185">Reference proteome</keyword>
<proteinExistence type="predicted"/>
<dbReference type="VEuPathDB" id="FungiDB:TRICI_006898"/>
<dbReference type="InterPro" id="IPR007219">
    <property type="entry name" value="XnlR_reg_dom"/>
</dbReference>
<accession>A0A642UBU3</accession>
<dbReference type="Proteomes" id="UP000761534">
    <property type="component" value="Unassembled WGS sequence"/>
</dbReference>
<dbReference type="PANTHER" id="PTHR31845">
    <property type="entry name" value="FINGER DOMAIN PROTEIN, PUTATIVE-RELATED"/>
    <property type="match status" value="1"/>
</dbReference>
<keyword evidence="3" id="KW-0238">DNA-binding</keyword>
<keyword evidence="2" id="KW-0805">Transcription regulation</keyword>
<dbReference type="CDD" id="cd12148">
    <property type="entry name" value="fungal_TF_MHR"/>
    <property type="match status" value="1"/>
</dbReference>